<dbReference type="EMBL" id="LN728825">
    <property type="protein sequence ID" value="CEP12892.1"/>
    <property type="molecule type" value="Genomic_DNA"/>
</dbReference>
<keyword evidence="2" id="KW-1185">Reference proteome</keyword>
<organism evidence="1 2">
    <name type="scientific">Parasitella parasitica</name>
    <dbReference type="NCBI Taxonomy" id="35722"/>
    <lineage>
        <taxon>Eukaryota</taxon>
        <taxon>Fungi</taxon>
        <taxon>Fungi incertae sedis</taxon>
        <taxon>Mucoromycota</taxon>
        <taxon>Mucoromycotina</taxon>
        <taxon>Mucoromycetes</taxon>
        <taxon>Mucorales</taxon>
        <taxon>Mucorineae</taxon>
        <taxon>Mucoraceae</taxon>
        <taxon>Parasitella</taxon>
    </lineage>
</organism>
<dbReference type="AlphaFoldDB" id="A0A0B7N652"/>
<sequence>MQSAKKLMAFSQSLAASNFLLTPTTINFQAIDTSGWASVLYNKIKGIISKNVINWLKTKGARKKVKRLAKRHENKKPRLRVLIDAYIKALPHILRVYKSDKQKHKTSLGKLLWPFQSYLRDVKQNFSQGWTCGSFVEKLVNDPQIKQFLQEFNSWFKSFLGSYSPVKNSPEGVQGIIMCFDRKYSNSSLHTSLVENAILNADLIDIEKTYINEFGEYKHAENAMQTLHKIMQIANTLSSPIIYNNEGDLNTNLIGNPQDSKDFFPPNSFYLQCHIDNDRIKFTLNKVIAVRLLNNVALKSTLTVRKNIILIEEIVSTISNNIWSHLQTLGMKDYECGLLKSCCDAHNDELFSRGSYHHFTTNLKTLMFKWFYDQSICSNDELDFEHTISISSICSCSFKLSQRMLLEIGLMPAISHIACIIASSLASNDLFGLYSVSALIVTDDSTMFAISPFYSRHRRHILKKSIKSSFKLYKAKPVVFFGEQELMSCTALGDWEKSTQQILGKGSYKQALSTSYAVRFDIDATPQEDSYWSVYEYHGDLYEKVKLRTISKKSNMYDEPYQAIIVHTGDCLDQDGVTKRFFFNDSDVQTMGIRLVSSFQNEELYRRMWNTGMMPIGPKYHLKIMILPLPHLSAIKFEASFLMYNGYETELISESINIHERLMVKKVD</sequence>
<name>A0A0B7N652_9FUNG</name>
<evidence type="ECO:0000313" key="2">
    <source>
        <dbReference type="Proteomes" id="UP000054107"/>
    </source>
</evidence>
<accession>A0A0B7N652</accession>
<reference evidence="1 2" key="1">
    <citation type="submission" date="2014-09" db="EMBL/GenBank/DDBJ databases">
        <authorList>
            <person name="Ellenberger Sabrina"/>
        </authorList>
    </citation>
    <scope>NUCLEOTIDE SEQUENCE [LARGE SCALE GENOMIC DNA]</scope>
    <source>
        <strain evidence="1 2">CBS 412.66</strain>
    </source>
</reference>
<evidence type="ECO:0000313" key="1">
    <source>
        <dbReference type="EMBL" id="CEP12892.1"/>
    </source>
</evidence>
<proteinExistence type="predicted"/>
<protein>
    <submittedName>
        <fullName evidence="1">Uncharacterized protein</fullName>
    </submittedName>
</protein>
<dbReference type="Proteomes" id="UP000054107">
    <property type="component" value="Unassembled WGS sequence"/>
</dbReference>
<gene>
    <name evidence="1" type="primary">PARPA_06910.1 scaffold 25125</name>
</gene>